<keyword evidence="3" id="KW-0235">DNA replication</keyword>
<feature type="compositionally biased region" description="Basic and acidic residues" evidence="8">
    <location>
        <begin position="548"/>
        <end position="557"/>
    </location>
</feature>
<dbReference type="SUPFAM" id="SSF117018">
    <property type="entry name" value="ATP-dependent DNA ligase DNA-binding domain"/>
    <property type="match status" value="1"/>
</dbReference>
<organism evidence="10 11">
    <name type="scientific">Labilithrix luteola</name>
    <dbReference type="NCBI Taxonomy" id="1391654"/>
    <lineage>
        <taxon>Bacteria</taxon>
        <taxon>Pseudomonadati</taxon>
        <taxon>Myxococcota</taxon>
        <taxon>Polyangia</taxon>
        <taxon>Polyangiales</taxon>
        <taxon>Labilitrichaceae</taxon>
        <taxon>Labilithrix</taxon>
    </lineage>
</organism>
<dbReference type="Gene3D" id="1.10.3260.10">
    <property type="entry name" value="DNA ligase, ATP-dependent, N-terminal domain"/>
    <property type="match status" value="1"/>
</dbReference>
<dbReference type="KEGG" id="llu:AKJ09_09956"/>
<dbReference type="NCBIfam" id="TIGR00574">
    <property type="entry name" value="dnl1"/>
    <property type="match status" value="1"/>
</dbReference>
<dbReference type="PROSITE" id="PS00333">
    <property type="entry name" value="DNA_LIGASE_A2"/>
    <property type="match status" value="1"/>
</dbReference>
<dbReference type="PROSITE" id="PS50160">
    <property type="entry name" value="DNA_LIGASE_A3"/>
    <property type="match status" value="1"/>
</dbReference>
<dbReference type="GO" id="GO:0006273">
    <property type="term" value="P:lagging strand elongation"/>
    <property type="evidence" value="ECO:0007669"/>
    <property type="project" value="TreeGrafter"/>
</dbReference>
<dbReference type="Pfam" id="PF04675">
    <property type="entry name" value="DNA_ligase_A_N"/>
    <property type="match status" value="1"/>
</dbReference>
<dbReference type="Pfam" id="PF01068">
    <property type="entry name" value="DNA_ligase_A_M"/>
    <property type="match status" value="1"/>
</dbReference>
<evidence type="ECO:0000256" key="8">
    <source>
        <dbReference type="SAM" id="MobiDB-lite"/>
    </source>
</evidence>
<dbReference type="Proteomes" id="UP000064967">
    <property type="component" value="Chromosome"/>
</dbReference>
<dbReference type="Gene3D" id="2.40.50.140">
    <property type="entry name" value="Nucleic acid-binding proteins"/>
    <property type="match status" value="1"/>
</dbReference>
<evidence type="ECO:0000259" key="9">
    <source>
        <dbReference type="PROSITE" id="PS50160"/>
    </source>
</evidence>
<evidence type="ECO:0000313" key="10">
    <source>
        <dbReference type="EMBL" id="AKV03293.1"/>
    </source>
</evidence>
<dbReference type="STRING" id="1391654.AKJ09_09956"/>
<evidence type="ECO:0000256" key="1">
    <source>
        <dbReference type="ARBA" id="ARBA00012727"/>
    </source>
</evidence>
<feature type="compositionally biased region" description="Basic residues" evidence="8">
    <location>
        <begin position="560"/>
        <end position="570"/>
    </location>
</feature>
<evidence type="ECO:0000256" key="3">
    <source>
        <dbReference type="ARBA" id="ARBA00022705"/>
    </source>
</evidence>
<dbReference type="InterPro" id="IPR016059">
    <property type="entry name" value="DNA_ligase_ATP-dep_CS"/>
</dbReference>
<keyword evidence="11" id="KW-1185">Reference proteome</keyword>
<dbReference type="InterPro" id="IPR000977">
    <property type="entry name" value="DNA_ligase_ATP-dep"/>
</dbReference>
<dbReference type="GO" id="GO:0006310">
    <property type="term" value="P:DNA recombination"/>
    <property type="evidence" value="ECO:0007669"/>
    <property type="project" value="InterPro"/>
</dbReference>
<feature type="compositionally biased region" description="Basic and acidic residues" evidence="8">
    <location>
        <begin position="571"/>
        <end position="587"/>
    </location>
</feature>
<evidence type="ECO:0000256" key="4">
    <source>
        <dbReference type="ARBA" id="ARBA00022741"/>
    </source>
</evidence>
<dbReference type="SUPFAM" id="SSF56091">
    <property type="entry name" value="DNA ligase/mRNA capping enzyme, catalytic domain"/>
    <property type="match status" value="1"/>
</dbReference>
<comment type="catalytic activity">
    <reaction evidence="6">
        <text>ATP + (deoxyribonucleotide)n-3'-hydroxyl + 5'-phospho-(deoxyribonucleotide)m = (deoxyribonucleotide)n+m + AMP + diphosphate.</text>
        <dbReference type="EC" id="6.5.1.1"/>
    </reaction>
</comment>
<dbReference type="GO" id="GO:0003910">
    <property type="term" value="F:DNA ligase (ATP) activity"/>
    <property type="evidence" value="ECO:0007669"/>
    <property type="project" value="UniProtKB-EC"/>
</dbReference>
<dbReference type="GO" id="GO:0005524">
    <property type="term" value="F:ATP binding"/>
    <property type="evidence" value="ECO:0007669"/>
    <property type="project" value="UniProtKB-KW"/>
</dbReference>
<comment type="similarity">
    <text evidence="7">Belongs to the ATP-dependent DNA ligase family.</text>
</comment>
<keyword evidence="5" id="KW-0067">ATP-binding</keyword>
<dbReference type="EMBL" id="CP012333">
    <property type="protein sequence ID" value="AKV03293.1"/>
    <property type="molecule type" value="Genomic_DNA"/>
</dbReference>
<dbReference type="InterPro" id="IPR012340">
    <property type="entry name" value="NA-bd_OB-fold"/>
</dbReference>
<keyword evidence="4" id="KW-0547">Nucleotide-binding</keyword>
<keyword evidence="2 10" id="KW-0436">Ligase</keyword>
<feature type="region of interest" description="Disordered" evidence="8">
    <location>
        <begin position="545"/>
        <end position="587"/>
    </location>
</feature>
<dbReference type="PATRIC" id="fig|1391654.3.peg.10087"/>
<evidence type="ECO:0000256" key="6">
    <source>
        <dbReference type="ARBA" id="ARBA00034003"/>
    </source>
</evidence>
<dbReference type="GO" id="GO:0003677">
    <property type="term" value="F:DNA binding"/>
    <property type="evidence" value="ECO:0007669"/>
    <property type="project" value="InterPro"/>
</dbReference>
<dbReference type="InterPro" id="IPR012308">
    <property type="entry name" value="DNA_ligase_ATP-dep_N"/>
</dbReference>
<dbReference type="GO" id="GO:0071897">
    <property type="term" value="P:DNA biosynthetic process"/>
    <property type="evidence" value="ECO:0007669"/>
    <property type="project" value="InterPro"/>
</dbReference>
<gene>
    <name evidence="10" type="ORF">AKJ09_09956</name>
</gene>
<dbReference type="AlphaFoldDB" id="A0A0K1QC42"/>
<dbReference type="GO" id="GO:0006281">
    <property type="term" value="P:DNA repair"/>
    <property type="evidence" value="ECO:0007669"/>
    <property type="project" value="InterPro"/>
</dbReference>
<name>A0A0K1QC42_9BACT</name>
<dbReference type="Pfam" id="PF04679">
    <property type="entry name" value="DNA_ligase_A_C"/>
    <property type="match status" value="1"/>
</dbReference>
<dbReference type="OrthoDB" id="9767858at2"/>
<feature type="domain" description="ATP-dependent DNA ligase family profile" evidence="9">
    <location>
        <begin position="318"/>
        <end position="447"/>
    </location>
</feature>
<dbReference type="EC" id="6.5.1.1" evidence="1"/>
<evidence type="ECO:0000256" key="2">
    <source>
        <dbReference type="ARBA" id="ARBA00022598"/>
    </source>
</evidence>
<dbReference type="SUPFAM" id="SSF50249">
    <property type="entry name" value="Nucleic acid-binding proteins"/>
    <property type="match status" value="1"/>
</dbReference>
<dbReference type="Gene3D" id="3.30.470.30">
    <property type="entry name" value="DNA ligase/mRNA capping enzyme"/>
    <property type="match status" value="1"/>
</dbReference>
<dbReference type="InterPro" id="IPR012309">
    <property type="entry name" value="DNA_ligase_ATP-dep_C"/>
</dbReference>
<dbReference type="InterPro" id="IPR036599">
    <property type="entry name" value="DNA_ligase_N_sf"/>
</dbReference>
<evidence type="ECO:0000256" key="7">
    <source>
        <dbReference type="RuleBase" id="RU004196"/>
    </source>
</evidence>
<dbReference type="PANTHER" id="PTHR45674:SF7">
    <property type="entry name" value="DNA LIGASE"/>
    <property type="match status" value="1"/>
</dbReference>
<evidence type="ECO:0000256" key="5">
    <source>
        <dbReference type="ARBA" id="ARBA00022840"/>
    </source>
</evidence>
<accession>A0A0K1QC42</accession>
<dbReference type="InterPro" id="IPR012310">
    <property type="entry name" value="DNA_ligase_ATP-dep_cent"/>
</dbReference>
<evidence type="ECO:0000313" key="11">
    <source>
        <dbReference type="Proteomes" id="UP000064967"/>
    </source>
</evidence>
<protein>
    <recommendedName>
        <fullName evidence="1">DNA ligase (ATP)</fullName>
        <ecNumber evidence="1">6.5.1.1</ecNumber>
    </recommendedName>
</protein>
<sequence length="587" mass="62281">MRALAEALFEAERTRARNAKIEALARGLREVAARDAAALPLAARLMTGNLLPTGDERTLGAGGALVFEAACIATGMAPEELGTKARRSGDIGTAIGEALAERPGGIGLGLDEVAALVETLASTGVRAEKLKALSDAFASASALEARYLARAILGEMRVGAAEGIVETAVAKAFDRPAAAVRRAAALVSDVGLLAELAHDDRLDDAKITVGRPVGFMLATPLETARGADLTIPHAVEDKIDGIRAQIHVSTEGVHVFARGKGAVTKAFPDIARPLSEAAAAGLPPAILDGEIVVVADDGKVRPFSALQGRLNKVDPDEELLRSVPVRCLVYDLLLEEGESLLALPFTERRARLEGWTAKAPPAIVLHASRALGGEGALDAEFDAARARGSEGLVLKRLDSTYEAGVRGFAWLKVKRAFATLDVVVVAAERGHGKRAGVLSDYTFAVRGDEGELLVIGKAYSGLTDLEIDTMTSRLESLALAPERHGYLPVRPEIVLEVAFDGLQRSNRHSSGFALRFPRIAHIRNDKRPEDADTLETVRGLFESQLASGHREEAEAPKAKAPAKKGGRKSGRKPDVRQKSKQLKLFDD</sequence>
<proteinExistence type="inferred from homology"/>
<reference evidence="10 11" key="1">
    <citation type="submission" date="2015-08" db="EMBL/GenBank/DDBJ databases">
        <authorList>
            <person name="Babu N.S."/>
            <person name="Beckwith C.J."/>
            <person name="Beseler K.G."/>
            <person name="Brison A."/>
            <person name="Carone J.V."/>
            <person name="Caskin T.P."/>
            <person name="Diamond M."/>
            <person name="Durham M.E."/>
            <person name="Foxe J.M."/>
            <person name="Go M."/>
            <person name="Henderson B.A."/>
            <person name="Jones I.B."/>
            <person name="McGettigan J.A."/>
            <person name="Micheletti S.J."/>
            <person name="Nasrallah M.E."/>
            <person name="Ortiz D."/>
            <person name="Piller C.R."/>
            <person name="Privatt S.R."/>
            <person name="Schneider S.L."/>
            <person name="Sharp S."/>
            <person name="Smith T.C."/>
            <person name="Stanton J.D."/>
            <person name="Ullery H.E."/>
            <person name="Wilson R.J."/>
            <person name="Serrano M.G."/>
            <person name="Buck G."/>
            <person name="Lee V."/>
            <person name="Wang Y."/>
            <person name="Carvalho R."/>
            <person name="Voegtly L."/>
            <person name="Shi R."/>
            <person name="Duckworth R."/>
            <person name="Johnson A."/>
            <person name="Loviza R."/>
            <person name="Walstead R."/>
            <person name="Shah Z."/>
            <person name="Kiflezghi M."/>
            <person name="Wade K."/>
            <person name="Ball S.L."/>
            <person name="Bradley K.W."/>
            <person name="Asai D.J."/>
            <person name="Bowman C.A."/>
            <person name="Russell D.A."/>
            <person name="Pope W.H."/>
            <person name="Jacobs-Sera D."/>
            <person name="Hendrix R.W."/>
            <person name="Hatfull G.F."/>
        </authorList>
    </citation>
    <scope>NUCLEOTIDE SEQUENCE [LARGE SCALE GENOMIC DNA]</scope>
    <source>
        <strain evidence="10 11">DSM 27648</strain>
    </source>
</reference>
<dbReference type="PANTHER" id="PTHR45674">
    <property type="entry name" value="DNA LIGASE 1/3 FAMILY MEMBER"/>
    <property type="match status" value="1"/>
</dbReference>
<dbReference type="InterPro" id="IPR050191">
    <property type="entry name" value="ATP-dep_DNA_ligase"/>
</dbReference>
<dbReference type="RefSeq" id="WP_146654085.1">
    <property type="nucleotide sequence ID" value="NZ_CP012333.1"/>
</dbReference>